<name>A0A3P7IQR6_STRVU</name>
<feature type="compositionally biased region" description="Basic residues" evidence="2">
    <location>
        <begin position="293"/>
        <end position="302"/>
    </location>
</feature>
<reference evidence="3 4" key="1">
    <citation type="submission" date="2018-11" db="EMBL/GenBank/DDBJ databases">
        <authorList>
            <consortium name="Pathogen Informatics"/>
        </authorList>
    </citation>
    <scope>NUCLEOTIDE SEQUENCE [LARGE SCALE GENOMIC DNA]</scope>
</reference>
<feature type="coiled-coil region" evidence="1">
    <location>
        <begin position="22"/>
        <end position="242"/>
    </location>
</feature>
<accession>A0A3P7IQR6</accession>
<keyword evidence="1" id="KW-0175">Coiled coil</keyword>
<dbReference type="OrthoDB" id="5831910at2759"/>
<dbReference type="EMBL" id="UYYB01003599">
    <property type="protein sequence ID" value="VDM66737.1"/>
    <property type="molecule type" value="Genomic_DNA"/>
</dbReference>
<dbReference type="AlphaFoldDB" id="A0A3P7IQR6"/>
<proteinExistence type="predicted"/>
<organism evidence="3 4">
    <name type="scientific">Strongylus vulgaris</name>
    <name type="common">Blood worm</name>
    <dbReference type="NCBI Taxonomy" id="40348"/>
    <lineage>
        <taxon>Eukaryota</taxon>
        <taxon>Metazoa</taxon>
        <taxon>Ecdysozoa</taxon>
        <taxon>Nematoda</taxon>
        <taxon>Chromadorea</taxon>
        <taxon>Rhabditida</taxon>
        <taxon>Rhabditina</taxon>
        <taxon>Rhabditomorpha</taxon>
        <taxon>Strongyloidea</taxon>
        <taxon>Strongylidae</taxon>
        <taxon>Strongylus</taxon>
    </lineage>
</organism>
<dbReference type="Proteomes" id="UP000270094">
    <property type="component" value="Unassembled WGS sequence"/>
</dbReference>
<evidence type="ECO:0000313" key="3">
    <source>
        <dbReference type="EMBL" id="VDM66737.1"/>
    </source>
</evidence>
<keyword evidence="4" id="KW-1185">Reference proteome</keyword>
<evidence type="ECO:0000313" key="4">
    <source>
        <dbReference type="Proteomes" id="UP000270094"/>
    </source>
</evidence>
<protein>
    <submittedName>
        <fullName evidence="3">Uncharacterized protein</fullName>
    </submittedName>
</protein>
<evidence type="ECO:0000256" key="1">
    <source>
        <dbReference type="SAM" id="Coils"/>
    </source>
</evidence>
<sequence length="318" mass="37628">MHSEFYERNYRIESHFQINQHLEKDASELQELTSKIAQYSAELEEINSELDDLDRKVANETKLQDEITLQLKTVLEELEEKKQEYLQEEQILKEVEADLEKEEAAAVTELESLTKNSEEKFEELRVQHESYQKAIEETKLEVNKMEKIETLLRQHQENADEIAEMRTRLDVVLHESDNLHKKIEEKKEKFAKEVENLAKLRQEVECKKSDMRKEIENAKAQIEALYKEITQYETDAMALQNKNYEIEGDIHLVKHQVEVASEKLKTAKSDYLLMREMQETNAKKQYKLSNGRPKGKERKKRKRHKVFAVALNLSFFIG</sequence>
<evidence type="ECO:0000256" key="2">
    <source>
        <dbReference type="SAM" id="MobiDB-lite"/>
    </source>
</evidence>
<gene>
    <name evidence="3" type="ORF">SVUK_LOCUS1735</name>
</gene>
<feature type="region of interest" description="Disordered" evidence="2">
    <location>
        <begin position="282"/>
        <end position="302"/>
    </location>
</feature>